<name>A0A8E6ETJ7_9BACT</name>
<keyword evidence="4" id="KW-1185">Reference proteome</keyword>
<feature type="domain" description="DUF1559" evidence="2">
    <location>
        <begin position="37"/>
        <end position="275"/>
    </location>
</feature>
<dbReference type="PANTHER" id="PTHR30093">
    <property type="entry name" value="GENERAL SECRETION PATHWAY PROTEIN G"/>
    <property type="match status" value="1"/>
</dbReference>
<reference evidence="3" key="1">
    <citation type="submission" date="2021-05" db="EMBL/GenBank/DDBJ databases">
        <title>Complete genome sequence of the cellulolytic planctomycete Telmatocola sphagniphila SP2T and characterization of the first cellulase from planctomycetes.</title>
        <authorList>
            <person name="Rakitin A.L."/>
            <person name="Beletsky A.V."/>
            <person name="Naumoff D.G."/>
            <person name="Kulichevskaya I.S."/>
            <person name="Mardanov A.V."/>
            <person name="Ravin N.V."/>
            <person name="Dedysh S.N."/>
        </authorList>
    </citation>
    <scope>NUCLEOTIDE SEQUENCE</scope>
    <source>
        <strain evidence="3">SP2T</strain>
    </source>
</reference>
<dbReference type="PANTHER" id="PTHR30093:SF2">
    <property type="entry name" value="TYPE II SECRETION SYSTEM PROTEIN H"/>
    <property type="match status" value="1"/>
</dbReference>
<proteinExistence type="predicted"/>
<dbReference type="SUPFAM" id="SSF54523">
    <property type="entry name" value="Pili subunits"/>
    <property type="match status" value="1"/>
</dbReference>
<keyword evidence="1" id="KW-0472">Membrane</keyword>
<dbReference type="Proteomes" id="UP000676194">
    <property type="component" value="Chromosome"/>
</dbReference>
<dbReference type="Gene3D" id="3.30.700.10">
    <property type="entry name" value="Glycoprotein, Type 4 Pilin"/>
    <property type="match status" value="1"/>
</dbReference>
<protein>
    <submittedName>
        <fullName evidence="3">DUF1559 domain-containing protein</fullName>
    </submittedName>
</protein>
<gene>
    <name evidence="3" type="ORF">KIH39_15150</name>
</gene>
<dbReference type="InterPro" id="IPR045584">
    <property type="entry name" value="Pilin-like"/>
</dbReference>
<dbReference type="EMBL" id="CP074694">
    <property type="protein sequence ID" value="QVL30190.1"/>
    <property type="molecule type" value="Genomic_DNA"/>
</dbReference>
<evidence type="ECO:0000256" key="1">
    <source>
        <dbReference type="SAM" id="Phobius"/>
    </source>
</evidence>
<dbReference type="KEGG" id="tsph:KIH39_15150"/>
<feature type="transmembrane region" description="Helical" evidence="1">
    <location>
        <begin position="12"/>
        <end position="36"/>
    </location>
</feature>
<dbReference type="RefSeq" id="WP_213494074.1">
    <property type="nucleotide sequence ID" value="NZ_CP074694.1"/>
</dbReference>
<dbReference type="Pfam" id="PF07963">
    <property type="entry name" value="N_methyl"/>
    <property type="match status" value="1"/>
</dbReference>
<keyword evidence="1" id="KW-0812">Transmembrane</keyword>
<accession>A0A8E6ETJ7</accession>
<evidence type="ECO:0000313" key="4">
    <source>
        <dbReference type="Proteomes" id="UP000676194"/>
    </source>
</evidence>
<dbReference type="InterPro" id="IPR012902">
    <property type="entry name" value="N_methyl_site"/>
</dbReference>
<dbReference type="AlphaFoldDB" id="A0A8E6ETJ7"/>
<keyword evidence="1" id="KW-1133">Transmembrane helix</keyword>
<sequence length="293" mass="32310">MKRTSLHSRSFAFTLIEVLVVFAIVGLMIGLLLAAIQAVRTQARRLESSNNLRQIALATVTHATDHQGKVPSYIPFHPRYEQQQPKTLLFKTLESYLQCPMVTYHTGSLAASQKVGDLTLKVYLSPTDPSLSVFPVSDDSWGNISYAFNAVAFLMERNYDSGFPDGTSNTIAFADRYARAGSRVVGGSIRYDIPVFQYDWIWRTPSFSDELWGDVIPVTPNKLPILTHPSTSGVTFQPAPDPRNFNPHVLSSHLASGIQTAFFDGSVRTVAPSITPSIFWSLITPAAGDLTLE</sequence>
<organism evidence="3 4">
    <name type="scientific">Telmatocola sphagniphila</name>
    <dbReference type="NCBI Taxonomy" id="1123043"/>
    <lineage>
        <taxon>Bacteria</taxon>
        <taxon>Pseudomonadati</taxon>
        <taxon>Planctomycetota</taxon>
        <taxon>Planctomycetia</taxon>
        <taxon>Gemmatales</taxon>
        <taxon>Gemmataceae</taxon>
    </lineage>
</organism>
<evidence type="ECO:0000313" key="3">
    <source>
        <dbReference type="EMBL" id="QVL30190.1"/>
    </source>
</evidence>
<evidence type="ECO:0000259" key="2">
    <source>
        <dbReference type="Pfam" id="PF07596"/>
    </source>
</evidence>
<dbReference type="InterPro" id="IPR011453">
    <property type="entry name" value="DUF1559"/>
</dbReference>
<dbReference type="Pfam" id="PF07596">
    <property type="entry name" value="SBP_bac_10"/>
    <property type="match status" value="1"/>
</dbReference>